<name>A0A1C6YVI7_HAFAL</name>
<gene>
    <name evidence="1" type="ORF">BN1044_00292</name>
</gene>
<reference evidence="1 2" key="1">
    <citation type="submission" date="2016-09" db="EMBL/GenBank/DDBJ databases">
        <authorList>
            <person name="Capua I."/>
            <person name="De Benedictis P."/>
            <person name="Joannis T."/>
            <person name="Lombin L.H."/>
            <person name="Cattoli G."/>
        </authorList>
    </citation>
    <scope>NUCLEOTIDE SEQUENCE [LARGE SCALE GENOMIC DNA]</scope>
    <source>
        <strain evidence="1 2">GB001</strain>
    </source>
</reference>
<dbReference type="InterPro" id="IPR025147">
    <property type="entry name" value="Packaging_FI"/>
</dbReference>
<dbReference type="InterPro" id="IPR043043">
    <property type="entry name" value="Packaging_FI_C"/>
</dbReference>
<protein>
    <submittedName>
        <fullName evidence="1">DNA packaging protein FI</fullName>
    </submittedName>
</protein>
<evidence type="ECO:0000313" key="1">
    <source>
        <dbReference type="EMBL" id="SCM50844.1"/>
    </source>
</evidence>
<dbReference type="Gene3D" id="3.40.5.70">
    <property type="entry name" value="DNA packaging chaperone protein FI, C-terminal beta-strand domain"/>
    <property type="match status" value="1"/>
</dbReference>
<dbReference type="EMBL" id="FMIQ01000006">
    <property type="protein sequence ID" value="SCM50844.1"/>
    <property type="molecule type" value="Genomic_DNA"/>
</dbReference>
<dbReference type="RefSeq" id="WP_072307262.1">
    <property type="nucleotide sequence ID" value="NZ_FMIQ01000006.1"/>
</dbReference>
<accession>A0A1C6YVI7</accession>
<organism evidence="1 2">
    <name type="scientific">Hafnia alvei</name>
    <dbReference type="NCBI Taxonomy" id="569"/>
    <lineage>
        <taxon>Bacteria</taxon>
        <taxon>Pseudomonadati</taxon>
        <taxon>Pseudomonadota</taxon>
        <taxon>Gammaproteobacteria</taxon>
        <taxon>Enterobacterales</taxon>
        <taxon>Hafniaceae</taxon>
        <taxon>Hafnia</taxon>
    </lineage>
</organism>
<dbReference type="Pfam" id="PF14000">
    <property type="entry name" value="Packaging_FI"/>
    <property type="match status" value="1"/>
</dbReference>
<sequence length="128" mass="13739">MATPNKDELIGQLQALSAQLGRDADISGTAAELQMRIREAQDELDALNDDDGDEQASVVLPVKINSDEPTLVEKSSWVCAVACKTLHVRALHAERDEVQTLIYTGELLRVAADEADALATAGLVTLVQ</sequence>
<dbReference type="Proteomes" id="UP000094844">
    <property type="component" value="Unassembled WGS sequence"/>
</dbReference>
<proteinExistence type="predicted"/>
<dbReference type="AlphaFoldDB" id="A0A1C6YVI7"/>
<evidence type="ECO:0000313" key="2">
    <source>
        <dbReference type="Proteomes" id="UP000094844"/>
    </source>
</evidence>